<evidence type="ECO:0000313" key="3">
    <source>
        <dbReference type="Proteomes" id="UP000183376"/>
    </source>
</evidence>
<keyword evidence="3" id="KW-1185">Reference proteome</keyword>
<evidence type="ECO:0000313" key="1">
    <source>
        <dbReference type="EMBL" id="SDM14732.1"/>
    </source>
</evidence>
<name>A0A1G9QUN4_ALLAB</name>
<reference evidence="1 3" key="1">
    <citation type="submission" date="2016-10" db="EMBL/GenBank/DDBJ databases">
        <authorList>
            <person name="de Groot N.N."/>
        </authorList>
    </citation>
    <scope>NUCLEOTIDE SEQUENCE [LARGE SCALE GENOMIC DNA]</scope>
    <source>
        <strain evidence="1 3">DSM 44149</strain>
    </source>
</reference>
<proteinExistence type="predicted"/>
<dbReference type="EMBL" id="LT629701">
    <property type="protein sequence ID" value="SDM14732.1"/>
    <property type="molecule type" value="Genomic_DNA"/>
</dbReference>
<gene>
    <name evidence="1" type="ORF">SAMN04489726_0013</name>
    <name evidence="2" type="ORF">SAMN04489726_8024</name>
</gene>
<protein>
    <submittedName>
        <fullName evidence="1">Uncharacterized protein</fullName>
    </submittedName>
</protein>
<dbReference type="AlphaFoldDB" id="A0A1G9QUN4"/>
<evidence type="ECO:0000313" key="2">
    <source>
        <dbReference type="EMBL" id="SDN74318.1"/>
    </source>
</evidence>
<dbReference type="RefSeq" id="WP_030431942.1">
    <property type="nucleotide sequence ID" value="NZ_JOEF01000022.1"/>
</dbReference>
<sequence length="97" mass="10324">MNSDEKDGDVQRYDEVVVPGAVSPGVQAAAPLVEEIATALERLTSAAADADHALRDDRCAPTDATMAAFFLDRTLSEARQLAQTARAALRAAQRRGQ</sequence>
<dbReference type="EMBL" id="LT629701">
    <property type="protein sequence ID" value="SDN74318.1"/>
    <property type="molecule type" value="Genomic_DNA"/>
</dbReference>
<dbReference type="Proteomes" id="UP000183376">
    <property type="component" value="Chromosome I"/>
</dbReference>
<organism evidence="1 3">
    <name type="scientific">Allokutzneria albata</name>
    <name type="common">Kibdelosporangium albatum</name>
    <dbReference type="NCBI Taxonomy" id="211114"/>
    <lineage>
        <taxon>Bacteria</taxon>
        <taxon>Bacillati</taxon>
        <taxon>Actinomycetota</taxon>
        <taxon>Actinomycetes</taxon>
        <taxon>Pseudonocardiales</taxon>
        <taxon>Pseudonocardiaceae</taxon>
        <taxon>Allokutzneria</taxon>
    </lineage>
</organism>
<accession>A0A1G9QUN4</accession>